<dbReference type="PANTHER" id="PTHR43736:SF2">
    <property type="entry name" value="MUTT_NUDIX FAMILY PROTEIN"/>
    <property type="match status" value="1"/>
</dbReference>
<dbReference type="InterPro" id="IPR020084">
    <property type="entry name" value="NUDIX_hydrolase_CS"/>
</dbReference>
<evidence type="ECO:0000313" key="6">
    <source>
        <dbReference type="Proteomes" id="UP000293854"/>
    </source>
</evidence>
<evidence type="ECO:0000313" key="4">
    <source>
        <dbReference type="EMBL" id="QQS83715.1"/>
    </source>
</evidence>
<dbReference type="AlphaFoldDB" id="A0A3S4SG87"/>
<evidence type="ECO:0000256" key="2">
    <source>
        <dbReference type="RuleBase" id="RU003476"/>
    </source>
</evidence>
<name>A0A3S4SG87_9STAP</name>
<dbReference type="InterPro" id="IPR020476">
    <property type="entry name" value="Nudix_hydrolase"/>
</dbReference>
<keyword evidence="1 2" id="KW-0378">Hydrolase</keyword>
<dbReference type="Proteomes" id="UP000595942">
    <property type="component" value="Chromosome"/>
</dbReference>
<evidence type="ECO:0000259" key="3">
    <source>
        <dbReference type="PROSITE" id="PS51462"/>
    </source>
</evidence>
<dbReference type="NCBIfam" id="TIGR02705">
    <property type="entry name" value="nudix_YtkD"/>
    <property type="match status" value="1"/>
</dbReference>
<gene>
    <name evidence="5" type="primary">ytkD</name>
    <name evidence="5" type="ORF">EIG99_03785</name>
    <name evidence="4" type="ORF">I6J05_05165</name>
</gene>
<dbReference type="PROSITE" id="PS00893">
    <property type="entry name" value="NUDIX_BOX"/>
    <property type="match status" value="1"/>
</dbReference>
<accession>A0A3S4SG87</accession>
<dbReference type="Pfam" id="PF00293">
    <property type="entry name" value="NUDIX"/>
    <property type="match status" value="1"/>
</dbReference>
<protein>
    <submittedName>
        <fullName evidence="5">Nucleoside triphosphatase YtkD</fullName>
    </submittedName>
</protein>
<organism evidence="5 6">
    <name type="scientific">Staphylococcus condimenti</name>
    <dbReference type="NCBI Taxonomy" id="70255"/>
    <lineage>
        <taxon>Bacteria</taxon>
        <taxon>Bacillati</taxon>
        <taxon>Bacillota</taxon>
        <taxon>Bacilli</taxon>
        <taxon>Bacillales</taxon>
        <taxon>Staphylococcaceae</taxon>
        <taxon>Staphylococcus</taxon>
    </lineage>
</organism>
<evidence type="ECO:0000313" key="5">
    <source>
        <dbReference type="EMBL" id="RZI03331.1"/>
    </source>
</evidence>
<dbReference type="PRINTS" id="PR00502">
    <property type="entry name" value="NUDIXFAMILY"/>
</dbReference>
<dbReference type="SUPFAM" id="SSF55811">
    <property type="entry name" value="Nudix"/>
    <property type="match status" value="1"/>
</dbReference>
<dbReference type="EMBL" id="CP068073">
    <property type="protein sequence ID" value="QQS83715.1"/>
    <property type="molecule type" value="Genomic_DNA"/>
</dbReference>
<reference evidence="5 6" key="1">
    <citation type="submission" date="2018-11" db="EMBL/GenBank/DDBJ databases">
        <title>Genomic profiling of Staphylococcus species from a Poultry farm system in KwaZulu-Natal, South Africa.</title>
        <authorList>
            <person name="Amoako D.G."/>
            <person name="Somboro A.M."/>
            <person name="Abia A.L.K."/>
            <person name="Bester L.A."/>
            <person name="Essack S.Y."/>
        </authorList>
    </citation>
    <scope>NUCLEOTIDE SEQUENCE [LARGE SCALE GENOMIC DNA]</scope>
    <source>
        <strain evidence="5 6">SA11</strain>
    </source>
</reference>
<keyword evidence="7" id="KW-1185">Reference proteome</keyword>
<reference evidence="4 7" key="2">
    <citation type="submission" date="2021-01" db="EMBL/GenBank/DDBJ databases">
        <title>FDA dAtabase for Regulatory Grade micrObial Sequences (FDA-ARGOS): Supporting development and validation of Infectious Disease Dx tests.</title>
        <authorList>
            <person name="Sproer C."/>
            <person name="Gronow S."/>
            <person name="Severitt S."/>
            <person name="Schroder I."/>
            <person name="Tallon L."/>
            <person name="Sadzewicz L."/>
            <person name="Zhao X."/>
            <person name="Boylan J."/>
            <person name="Ott S."/>
            <person name="Bowen H."/>
            <person name="Vavikolanu K."/>
            <person name="Mehta A."/>
            <person name="Aluvathingal J."/>
            <person name="Nadendla S."/>
            <person name="Lowell S."/>
            <person name="Myers T."/>
            <person name="Yan Y."/>
            <person name="Sichtig H."/>
        </authorList>
    </citation>
    <scope>NUCLEOTIDE SEQUENCE [LARGE SCALE GENOMIC DNA]</scope>
    <source>
        <strain evidence="4 7">FDAARGOS_1148</strain>
    </source>
</reference>
<sequence length="157" mass="18046">MITNDQFNNKIEMHFTDSDDQANGEHVLAIPLYQGKYVLTNHKKRGIEFPGGKIEKNETSECAIKRELFEETGAVIQDMQYIAQYTVYHPSGKRWFTKDVFAINVKAIEGKQDYLETKGPVVVHSLDTIDEKEKSYLLTDEVILKCAERVNQLGLYQ</sequence>
<dbReference type="InterPro" id="IPR000086">
    <property type="entry name" value="NUDIX_hydrolase_dom"/>
</dbReference>
<comment type="similarity">
    <text evidence="2">Belongs to the Nudix hydrolase family.</text>
</comment>
<proteinExistence type="inferred from homology"/>
<dbReference type="GeneID" id="93726335"/>
<dbReference type="PANTHER" id="PTHR43736">
    <property type="entry name" value="ADP-RIBOSE PYROPHOSPHATASE"/>
    <property type="match status" value="1"/>
</dbReference>
<dbReference type="EMBL" id="RQTE01000066">
    <property type="protein sequence ID" value="RZI03331.1"/>
    <property type="molecule type" value="Genomic_DNA"/>
</dbReference>
<dbReference type="Proteomes" id="UP000293854">
    <property type="component" value="Unassembled WGS sequence"/>
</dbReference>
<evidence type="ECO:0000313" key="7">
    <source>
        <dbReference type="Proteomes" id="UP000595942"/>
    </source>
</evidence>
<dbReference type="GO" id="GO:0016787">
    <property type="term" value="F:hydrolase activity"/>
    <property type="evidence" value="ECO:0007669"/>
    <property type="project" value="UniProtKB-KW"/>
</dbReference>
<dbReference type="Gene3D" id="3.90.79.10">
    <property type="entry name" value="Nucleoside Triphosphate Pyrophosphohydrolase"/>
    <property type="match status" value="1"/>
</dbReference>
<dbReference type="OrthoDB" id="9131041at2"/>
<dbReference type="InterPro" id="IPR014078">
    <property type="entry name" value="Nudix_YtkD"/>
</dbReference>
<feature type="domain" description="Nudix hydrolase" evidence="3">
    <location>
        <begin position="22"/>
        <end position="152"/>
    </location>
</feature>
<dbReference type="RefSeq" id="WP_075140937.1">
    <property type="nucleotide sequence ID" value="NZ_CP015114.1"/>
</dbReference>
<dbReference type="PROSITE" id="PS51462">
    <property type="entry name" value="NUDIX"/>
    <property type="match status" value="1"/>
</dbReference>
<evidence type="ECO:0000256" key="1">
    <source>
        <dbReference type="ARBA" id="ARBA00022801"/>
    </source>
</evidence>
<dbReference type="InterPro" id="IPR015797">
    <property type="entry name" value="NUDIX_hydrolase-like_dom_sf"/>
</dbReference>